<proteinExistence type="predicted"/>
<dbReference type="EMBL" id="BTRK01000006">
    <property type="protein sequence ID" value="GMR56973.1"/>
    <property type="molecule type" value="Genomic_DNA"/>
</dbReference>
<keyword evidence="2" id="KW-1185">Reference proteome</keyword>
<protein>
    <submittedName>
        <fullName evidence="1">Uncharacterized protein</fullName>
    </submittedName>
</protein>
<feature type="non-terminal residue" evidence="1">
    <location>
        <position position="1"/>
    </location>
</feature>
<feature type="non-terminal residue" evidence="1">
    <location>
        <position position="167"/>
    </location>
</feature>
<name>A0AAN5D5A8_9BILA</name>
<dbReference type="Proteomes" id="UP001328107">
    <property type="component" value="Unassembled WGS sequence"/>
</dbReference>
<dbReference type="AlphaFoldDB" id="A0AAN5D5A8"/>
<comment type="caution">
    <text evidence="1">The sequence shown here is derived from an EMBL/GenBank/DDBJ whole genome shotgun (WGS) entry which is preliminary data.</text>
</comment>
<sequence length="167" mass="19073">RYKQSMKWNSPNLEVKLNGPKDPILKQVAGLLSSSIKHVEVGYIVQKIYHFSCSDLSLCARLLHGSTIEKLVFESPILDDATAPLIFSIISRASNHIYIQTKEIGYHQRPRLSDPAVFIHQLNYIPIAHVDIKISSCFPSSDRLFSISRTVWEKFLNEELSKGSFEW</sequence>
<organism evidence="1 2">
    <name type="scientific">Pristionchus mayeri</name>
    <dbReference type="NCBI Taxonomy" id="1317129"/>
    <lineage>
        <taxon>Eukaryota</taxon>
        <taxon>Metazoa</taxon>
        <taxon>Ecdysozoa</taxon>
        <taxon>Nematoda</taxon>
        <taxon>Chromadorea</taxon>
        <taxon>Rhabditida</taxon>
        <taxon>Rhabditina</taxon>
        <taxon>Diplogasteromorpha</taxon>
        <taxon>Diplogasteroidea</taxon>
        <taxon>Neodiplogasteridae</taxon>
        <taxon>Pristionchus</taxon>
    </lineage>
</organism>
<reference evidence="2" key="1">
    <citation type="submission" date="2022-10" db="EMBL/GenBank/DDBJ databases">
        <title>Genome assembly of Pristionchus species.</title>
        <authorList>
            <person name="Yoshida K."/>
            <person name="Sommer R.J."/>
        </authorList>
    </citation>
    <scope>NUCLEOTIDE SEQUENCE [LARGE SCALE GENOMIC DNA]</scope>
    <source>
        <strain evidence="2">RS5460</strain>
    </source>
</reference>
<evidence type="ECO:0000313" key="2">
    <source>
        <dbReference type="Proteomes" id="UP001328107"/>
    </source>
</evidence>
<evidence type="ECO:0000313" key="1">
    <source>
        <dbReference type="EMBL" id="GMR56973.1"/>
    </source>
</evidence>
<accession>A0AAN5D5A8</accession>
<gene>
    <name evidence="1" type="ORF">PMAYCL1PPCAC_27168</name>
</gene>